<dbReference type="PANTHER" id="PTHR45138:SF9">
    <property type="entry name" value="DIGUANYLATE CYCLASE DGCM-RELATED"/>
    <property type="match status" value="1"/>
</dbReference>
<evidence type="ECO:0000256" key="2">
    <source>
        <dbReference type="ARBA" id="ARBA00034247"/>
    </source>
</evidence>
<comment type="caution">
    <text evidence="4">The sequence shown here is derived from an EMBL/GenBank/DDBJ whole genome shotgun (WGS) entry which is preliminary data.</text>
</comment>
<dbReference type="FunFam" id="3.30.70.270:FF:000001">
    <property type="entry name" value="Diguanylate cyclase domain protein"/>
    <property type="match status" value="1"/>
</dbReference>
<dbReference type="Gene3D" id="3.30.70.270">
    <property type="match status" value="1"/>
</dbReference>
<evidence type="ECO:0000313" key="5">
    <source>
        <dbReference type="Proteomes" id="UP000308430"/>
    </source>
</evidence>
<organism evidence="4 5">
    <name type="scientific">Pseudothauera nasutitermitis</name>
    <dbReference type="NCBI Taxonomy" id="2565930"/>
    <lineage>
        <taxon>Bacteria</taxon>
        <taxon>Pseudomonadati</taxon>
        <taxon>Pseudomonadota</taxon>
        <taxon>Betaproteobacteria</taxon>
        <taxon>Rhodocyclales</taxon>
        <taxon>Zoogloeaceae</taxon>
        <taxon>Pseudothauera</taxon>
    </lineage>
</organism>
<dbReference type="Pfam" id="PF00990">
    <property type="entry name" value="GGDEF"/>
    <property type="match status" value="1"/>
</dbReference>
<dbReference type="GO" id="GO:0052621">
    <property type="term" value="F:diguanylate cyclase activity"/>
    <property type="evidence" value="ECO:0007669"/>
    <property type="project" value="UniProtKB-EC"/>
</dbReference>
<feature type="domain" description="GGDEF" evidence="3">
    <location>
        <begin position="137"/>
        <end position="269"/>
    </location>
</feature>
<dbReference type="NCBIfam" id="NF038266">
    <property type="entry name" value="diguan_SiaD"/>
    <property type="match status" value="1"/>
</dbReference>
<dbReference type="PANTHER" id="PTHR45138">
    <property type="entry name" value="REGULATORY COMPONENTS OF SENSORY TRANSDUCTION SYSTEM"/>
    <property type="match status" value="1"/>
</dbReference>
<dbReference type="GO" id="GO:1902201">
    <property type="term" value="P:negative regulation of bacterial-type flagellum-dependent cell motility"/>
    <property type="evidence" value="ECO:0007669"/>
    <property type="project" value="TreeGrafter"/>
</dbReference>
<dbReference type="GO" id="GO:0043709">
    <property type="term" value="P:cell adhesion involved in single-species biofilm formation"/>
    <property type="evidence" value="ECO:0007669"/>
    <property type="project" value="TreeGrafter"/>
</dbReference>
<dbReference type="InterPro" id="IPR043128">
    <property type="entry name" value="Rev_trsase/Diguanyl_cyclase"/>
</dbReference>
<gene>
    <name evidence="4" type="ORF">E6C76_08125</name>
</gene>
<protein>
    <recommendedName>
        <fullName evidence="1">diguanylate cyclase</fullName>
        <ecNumber evidence="1">2.7.7.65</ecNumber>
    </recommendedName>
</protein>
<dbReference type="PROSITE" id="PS50887">
    <property type="entry name" value="GGDEF"/>
    <property type="match status" value="1"/>
</dbReference>
<comment type="catalytic activity">
    <reaction evidence="2">
        <text>2 GTP = 3',3'-c-di-GMP + 2 diphosphate</text>
        <dbReference type="Rhea" id="RHEA:24898"/>
        <dbReference type="ChEBI" id="CHEBI:33019"/>
        <dbReference type="ChEBI" id="CHEBI:37565"/>
        <dbReference type="ChEBI" id="CHEBI:58805"/>
        <dbReference type="EC" id="2.7.7.65"/>
    </reaction>
</comment>
<dbReference type="Proteomes" id="UP000308430">
    <property type="component" value="Unassembled WGS sequence"/>
</dbReference>
<dbReference type="OrthoDB" id="9813903at2"/>
<dbReference type="NCBIfam" id="TIGR00254">
    <property type="entry name" value="GGDEF"/>
    <property type="match status" value="1"/>
</dbReference>
<dbReference type="GO" id="GO:0005886">
    <property type="term" value="C:plasma membrane"/>
    <property type="evidence" value="ECO:0007669"/>
    <property type="project" value="TreeGrafter"/>
</dbReference>
<dbReference type="InterPro" id="IPR050469">
    <property type="entry name" value="Diguanylate_Cyclase"/>
</dbReference>
<dbReference type="EC" id="2.7.7.65" evidence="1"/>
<dbReference type="AlphaFoldDB" id="A0A4S4AZD3"/>
<dbReference type="SUPFAM" id="SSF55073">
    <property type="entry name" value="Nucleotide cyclase"/>
    <property type="match status" value="1"/>
</dbReference>
<accession>A0A4S4AZD3</accession>
<proteinExistence type="predicted"/>
<evidence type="ECO:0000313" key="4">
    <source>
        <dbReference type="EMBL" id="THF65538.1"/>
    </source>
</evidence>
<dbReference type="CDD" id="cd01949">
    <property type="entry name" value="GGDEF"/>
    <property type="match status" value="1"/>
</dbReference>
<dbReference type="RefSeq" id="WP_136347743.1">
    <property type="nucleotide sequence ID" value="NZ_SSOC01000003.1"/>
</dbReference>
<dbReference type="InterPro" id="IPR029787">
    <property type="entry name" value="Nucleotide_cyclase"/>
</dbReference>
<evidence type="ECO:0000259" key="3">
    <source>
        <dbReference type="PROSITE" id="PS50887"/>
    </source>
</evidence>
<sequence length="269" mass="30724">MNAERQQAREEDALLRELDTLLADPAHAADPLRAPLAELLALYRQQHERIERLVRISDGYHGMSRLHSDSLADKFDRQVRRLEKLARISDMYQSNLRELTEALREASFKDPLTELGNRRYLMERLREEYERSRRKELPLCVAILDVDHFKRINDAHGHDVGDEALRRVADALRHAIRQYDTVGRWGGEEFLILFPETRIDEALHTAERVRTAIGAIHIESPDGGTTFPLSASLGITERQPDEAVLLAVTRADNALLAAKRAGRDRSVVL</sequence>
<evidence type="ECO:0000256" key="1">
    <source>
        <dbReference type="ARBA" id="ARBA00012528"/>
    </source>
</evidence>
<dbReference type="EMBL" id="SSOC01000003">
    <property type="protein sequence ID" value="THF65538.1"/>
    <property type="molecule type" value="Genomic_DNA"/>
</dbReference>
<dbReference type="InterPro" id="IPR000160">
    <property type="entry name" value="GGDEF_dom"/>
</dbReference>
<dbReference type="SMART" id="SM00267">
    <property type="entry name" value="GGDEF"/>
    <property type="match status" value="1"/>
</dbReference>
<name>A0A4S4AZD3_9RHOO</name>
<reference evidence="4 5" key="1">
    <citation type="submission" date="2019-04" db="EMBL/GenBank/DDBJ databases">
        <title>Azoarcus nasutitermitis sp. nov. isolated from termite nest.</title>
        <authorList>
            <person name="Lin S.-Y."/>
            <person name="Hameed A."/>
            <person name="Hsu Y.-H."/>
            <person name="Young C.-C."/>
        </authorList>
    </citation>
    <scope>NUCLEOTIDE SEQUENCE [LARGE SCALE GENOMIC DNA]</scope>
    <source>
        <strain evidence="4 5">CC-YHH838</strain>
    </source>
</reference>
<keyword evidence="5" id="KW-1185">Reference proteome</keyword>